<dbReference type="InterPro" id="IPR035938">
    <property type="entry name" value="Hemerythrin-like_sf"/>
</dbReference>
<organism evidence="4 5">
    <name type="scientific">Bacteriovorax stolpii</name>
    <name type="common">Bdellovibrio stolpii</name>
    <dbReference type="NCBI Taxonomy" id="960"/>
    <lineage>
        <taxon>Bacteria</taxon>
        <taxon>Pseudomonadati</taxon>
        <taxon>Bdellovibrionota</taxon>
        <taxon>Bacteriovoracia</taxon>
        <taxon>Bacteriovoracales</taxon>
        <taxon>Bacteriovoracaceae</taxon>
        <taxon>Bacteriovorax</taxon>
    </lineage>
</organism>
<dbReference type="KEGG" id="bsto:C0V70_14330"/>
<proteinExistence type="inferred from homology"/>
<evidence type="ECO:0000313" key="4">
    <source>
        <dbReference type="EMBL" id="AUN99260.1"/>
    </source>
</evidence>
<dbReference type="Pfam" id="PF01814">
    <property type="entry name" value="Hemerythrin"/>
    <property type="match status" value="1"/>
</dbReference>
<name>A0A2K9NUS4_BACTC</name>
<keyword evidence="5" id="KW-1185">Reference proteome</keyword>
<evidence type="ECO:0000256" key="2">
    <source>
        <dbReference type="ARBA" id="ARBA00022723"/>
    </source>
</evidence>
<evidence type="ECO:0000256" key="1">
    <source>
        <dbReference type="ARBA" id="ARBA00010587"/>
    </source>
</evidence>
<sequence length="147" mass="17546">MLFDTQKMNKVPFEDMNEVHAEELELANSIYEYLTSTKDYDHSRIEKMLEEFAFHLRDHFLFEEDMMAETNCPILGCHSNEHKRVQKIMYQLFQEYALTKDVSLLKFYFEFEFKSWIENHILTMDMVTGAYLKDPEAFMKQAAATQG</sequence>
<dbReference type="Proteomes" id="UP000235584">
    <property type="component" value="Chromosome"/>
</dbReference>
<keyword evidence="3" id="KW-0408">Iron</keyword>
<dbReference type="CDD" id="cd12107">
    <property type="entry name" value="Hemerythrin"/>
    <property type="match status" value="1"/>
</dbReference>
<dbReference type="InterPro" id="IPR012827">
    <property type="entry name" value="Hemerythrin_metal-bd"/>
</dbReference>
<dbReference type="SUPFAM" id="SSF47188">
    <property type="entry name" value="Hemerythrin-like"/>
    <property type="match status" value="1"/>
</dbReference>
<protein>
    <submittedName>
        <fullName evidence="4">Uncharacterized protein</fullName>
    </submittedName>
</protein>
<dbReference type="AlphaFoldDB" id="A0A2K9NUS4"/>
<dbReference type="EMBL" id="CP025704">
    <property type="protein sequence ID" value="AUN99260.1"/>
    <property type="molecule type" value="Genomic_DNA"/>
</dbReference>
<dbReference type="GO" id="GO:0046872">
    <property type="term" value="F:metal ion binding"/>
    <property type="evidence" value="ECO:0007669"/>
    <property type="project" value="UniProtKB-KW"/>
</dbReference>
<evidence type="ECO:0000256" key="3">
    <source>
        <dbReference type="ARBA" id="ARBA00023004"/>
    </source>
</evidence>
<dbReference type="InterPro" id="IPR012312">
    <property type="entry name" value="Hemerythrin-like"/>
</dbReference>
<gene>
    <name evidence="4" type="ORF">C0V70_14330</name>
</gene>
<keyword evidence="2" id="KW-0479">Metal-binding</keyword>
<comment type="similarity">
    <text evidence="1">Belongs to the hemerythrin family.</text>
</comment>
<reference evidence="4 5" key="1">
    <citation type="submission" date="2018-01" db="EMBL/GenBank/DDBJ databases">
        <title>Complete genome sequence of Bacteriovorax stolpii DSM12778.</title>
        <authorList>
            <person name="Tang B."/>
            <person name="Chang J."/>
        </authorList>
    </citation>
    <scope>NUCLEOTIDE SEQUENCE [LARGE SCALE GENOMIC DNA]</scope>
    <source>
        <strain evidence="4 5">DSM 12778</strain>
    </source>
</reference>
<dbReference type="NCBIfam" id="TIGR02481">
    <property type="entry name" value="hemeryth_dom"/>
    <property type="match status" value="1"/>
</dbReference>
<dbReference type="Gene3D" id="1.20.120.50">
    <property type="entry name" value="Hemerythrin-like"/>
    <property type="match status" value="1"/>
</dbReference>
<evidence type="ECO:0000313" key="5">
    <source>
        <dbReference type="Proteomes" id="UP000235584"/>
    </source>
</evidence>
<accession>A0A2K9NUS4</accession>